<evidence type="ECO:0000313" key="2">
    <source>
        <dbReference type="Proteomes" id="UP000248021"/>
    </source>
</evidence>
<evidence type="ECO:0000313" key="1">
    <source>
        <dbReference type="EMBL" id="PXW56983.1"/>
    </source>
</evidence>
<organism evidence="1 2">
    <name type="scientific">Chelatococcus asaccharovorans</name>
    <dbReference type="NCBI Taxonomy" id="28210"/>
    <lineage>
        <taxon>Bacteria</taxon>
        <taxon>Pseudomonadati</taxon>
        <taxon>Pseudomonadota</taxon>
        <taxon>Alphaproteobacteria</taxon>
        <taxon>Hyphomicrobiales</taxon>
        <taxon>Chelatococcaceae</taxon>
        <taxon>Chelatococcus</taxon>
    </lineage>
</organism>
<dbReference type="Proteomes" id="UP000248021">
    <property type="component" value="Unassembled WGS sequence"/>
</dbReference>
<name>A0A2V3U2U9_9HYPH</name>
<dbReference type="EMBL" id="QJJK01000007">
    <property type="protein sequence ID" value="PXW56983.1"/>
    <property type="molecule type" value="Genomic_DNA"/>
</dbReference>
<proteinExistence type="predicted"/>
<gene>
    <name evidence="1" type="ORF">C7450_10720</name>
</gene>
<dbReference type="AlphaFoldDB" id="A0A2V3U2U9"/>
<protein>
    <submittedName>
        <fullName evidence="1">Uncharacterized protein DUF3800</fullName>
    </submittedName>
</protein>
<keyword evidence="2" id="KW-1185">Reference proteome</keyword>
<sequence>MRHGFYLFIDEAGDEGLDKVRPIDPGGASEYFVMAGILVSANRKVALTSGFAEVKRPLGLAPDDELHFRDLKADHQKQAIQAIGAMEVGLVAIVSNKRNMKGYKNRRVEMKNFHVVRGRVRPQNYNWFYNHMFRYLLESASEACLRKCRTSNIPPLPIKIIFAHRANFAYSQTQAYLHKLKLARLSSTPFNNKRQITWPVVDIDGITSDRPKNEPGLQIADCVASAIFQAIDEDNFKVVQPAYLQALSPRFIRKNGTPREFGFKLIPDGFVGPLSPKQQQSLVAVGYRFPDL</sequence>
<accession>A0A2V3U2U9</accession>
<dbReference type="Pfam" id="PF12686">
    <property type="entry name" value="DUF3800"/>
    <property type="match status" value="1"/>
</dbReference>
<reference evidence="1 2" key="1">
    <citation type="submission" date="2018-05" db="EMBL/GenBank/DDBJ databases">
        <title>Genomic Encyclopedia of Type Strains, Phase IV (KMG-IV): sequencing the most valuable type-strain genomes for metagenomic binning, comparative biology and taxonomic classification.</title>
        <authorList>
            <person name="Goeker M."/>
        </authorList>
    </citation>
    <scope>NUCLEOTIDE SEQUENCE [LARGE SCALE GENOMIC DNA]</scope>
    <source>
        <strain evidence="1 2">DSM 6462</strain>
    </source>
</reference>
<comment type="caution">
    <text evidence="1">The sequence shown here is derived from an EMBL/GenBank/DDBJ whole genome shotgun (WGS) entry which is preliminary data.</text>
</comment>
<dbReference type="InterPro" id="IPR024524">
    <property type="entry name" value="DUF3800"/>
</dbReference>